<proteinExistence type="predicted"/>
<protein>
    <submittedName>
        <fullName evidence="1">Uncharacterized protein</fullName>
    </submittedName>
</protein>
<reference evidence="1" key="1">
    <citation type="submission" date="2021-01" db="EMBL/GenBank/DDBJ databases">
        <authorList>
            <person name="Corre E."/>
            <person name="Pelletier E."/>
            <person name="Niang G."/>
            <person name="Scheremetjew M."/>
            <person name="Finn R."/>
            <person name="Kale V."/>
            <person name="Holt S."/>
            <person name="Cochrane G."/>
            <person name="Meng A."/>
            <person name="Brown T."/>
            <person name="Cohen L."/>
        </authorList>
    </citation>
    <scope>NUCLEOTIDE SEQUENCE</scope>
    <source>
        <strain evidence="1">CCAP1064/1</strain>
    </source>
</reference>
<accession>A0A7S0CFS7</accession>
<name>A0A7S0CFS7_9STRA</name>
<organism evidence="1">
    <name type="scientific">Proboscia inermis</name>
    <dbReference type="NCBI Taxonomy" id="420281"/>
    <lineage>
        <taxon>Eukaryota</taxon>
        <taxon>Sar</taxon>
        <taxon>Stramenopiles</taxon>
        <taxon>Ochrophyta</taxon>
        <taxon>Bacillariophyta</taxon>
        <taxon>Coscinodiscophyceae</taxon>
        <taxon>Rhizosoleniophycidae</taxon>
        <taxon>Rhizosoleniales</taxon>
        <taxon>Rhizosoleniaceae</taxon>
        <taxon>Proboscia</taxon>
    </lineage>
</organism>
<gene>
    <name evidence="1" type="ORF">PINE0816_LOCUS17904</name>
</gene>
<sequence>MEVAEATQYMNYFEKLRQCCGFQMSVYNRLRLHGCNITKYKSLSLYPNCEAIKNITAIERVFYSHELRKYSRSKDNDVNWSEIGDCARYDVMIRDGKDFNGSPFTGCNSTMDRVDRKQKKRKSFDVT</sequence>
<dbReference type="AlphaFoldDB" id="A0A7S0CFS7"/>
<evidence type="ECO:0000313" key="1">
    <source>
        <dbReference type="EMBL" id="CAD8421748.1"/>
    </source>
</evidence>
<dbReference type="EMBL" id="HBEL01038506">
    <property type="protein sequence ID" value="CAD8421748.1"/>
    <property type="molecule type" value="Transcribed_RNA"/>
</dbReference>